<keyword evidence="3" id="KW-1185">Reference proteome</keyword>
<proteinExistence type="predicted"/>
<gene>
    <name evidence="2" type="ORF">BW733_00185</name>
</gene>
<feature type="domain" description="Conserved hypothetical protein CHP02391" evidence="1">
    <location>
        <begin position="25"/>
        <end position="139"/>
    </location>
</feature>
<evidence type="ECO:0000313" key="2">
    <source>
        <dbReference type="EMBL" id="AQP49489.1"/>
    </source>
</evidence>
<evidence type="ECO:0000259" key="1">
    <source>
        <dbReference type="Pfam" id="PF09509"/>
    </source>
</evidence>
<dbReference type="KEGG" id="tfa:BW733_00185"/>
<evidence type="ECO:0000313" key="3">
    <source>
        <dbReference type="Proteomes" id="UP000188235"/>
    </source>
</evidence>
<dbReference type="NCBIfam" id="TIGR02391">
    <property type="entry name" value="hypoth_ymh"/>
    <property type="match status" value="1"/>
</dbReference>
<organism evidence="2 3">
    <name type="scientific">Tessaracoccus flavescens</name>
    <dbReference type="NCBI Taxonomy" id="399497"/>
    <lineage>
        <taxon>Bacteria</taxon>
        <taxon>Bacillati</taxon>
        <taxon>Actinomycetota</taxon>
        <taxon>Actinomycetes</taxon>
        <taxon>Propionibacteriales</taxon>
        <taxon>Propionibacteriaceae</taxon>
        <taxon>Tessaracoccus</taxon>
    </lineage>
</organism>
<dbReference type="Pfam" id="PF09509">
    <property type="entry name" value="Hypoth_Ymh"/>
    <property type="match status" value="1"/>
</dbReference>
<dbReference type="InterPro" id="IPR012654">
    <property type="entry name" value="CHP02391"/>
</dbReference>
<name>A0A1Q2CTR3_9ACTN</name>
<dbReference type="Proteomes" id="UP000188235">
    <property type="component" value="Chromosome"/>
</dbReference>
<dbReference type="AlphaFoldDB" id="A0A1Q2CTR3"/>
<accession>A0A1Q2CTR3</accession>
<dbReference type="EMBL" id="CP019607">
    <property type="protein sequence ID" value="AQP49489.1"/>
    <property type="molecule type" value="Genomic_DNA"/>
</dbReference>
<reference evidence="2 3" key="1">
    <citation type="journal article" date="2008" name="Int. J. Syst. Evol. Microbiol.">
        <title>Tessaracoccus flavescens sp. nov., isolated from marine sediment.</title>
        <authorList>
            <person name="Lee D.W."/>
            <person name="Lee S.D."/>
        </authorList>
    </citation>
    <scope>NUCLEOTIDE SEQUENCE [LARGE SCALE GENOMIC DNA]</scope>
    <source>
        <strain evidence="2 3">SST-39T</strain>
    </source>
</reference>
<sequence length="288" mass="32236">MRVALSAPDSALGAEATAGSELRIEIHPDIRSHIQSYIAASDYFHAVEEAYKVVREKLRELTGEERATAIFNENALNERHYPKFFGDDPSPTQAERDFRRGVGYLHLGVQFLRNEKAHTLATDMEPNLAIHYVALASLAYDLVTRHVGEATVKEIEDLVVAKRRGYRSATAFYREFENGRWISSLVLPDCFKSVAVRKRLKAKWVEEADFTRSFDQSNIALMQLELVAGELTDDELDELMARPTKDSYGNDQQAGMVDFLEYVSSTRPGGLTATAKARLAALTVESSS</sequence>
<dbReference type="STRING" id="399497.BW733_00185"/>
<protein>
    <submittedName>
        <fullName evidence="2">TIGR02391 family protein</fullName>
    </submittedName>
</protein>